<sequence length="129" mass="15315">MKGRRSLSLNSSETEETCRRDLPAWTKEADQDTQPVPSKYTEKGNLRALPPNSETLKKIAADRKDHEEHPEWKSMYRVIHGRDGREHMYWTRPRRTSTFQDDLRQRKSRRIITNSSEHLLCIVKYVVYS</sequence>
<keyword evidence="2" id="KW-1185">Reference proteome</keyword>
<protein>
    <submittedName>
        <fullName evidence="3">Uncharacterized protein</fullName>
    </submittedName>
</protein>
<proteinExistence type="predicted"/>
<feature type="compositionally biased region" description="Basic and acidic residues" evidence="1">
    <location>
        <begin position="16"/>
        <end position="30"/>
    </location>
</feature>
<name>A0A915EEF7_9BILA</name>
<evidence type="ECO:0000313" key="3">
    <source>
        <dbReference type="WBParaSite" id="jg445"/>
    </source>
</evidence>
<feature type="compositionally biased region" description="Low complexity" evidence="1">
    <location>
        <begin position="1"/>
        <end position="12"/>
    </location>
</feature>
<organism evidence="2 3">
    <name type="scientific">Ditylenchus dipsaci</name>
    <dbReference type="NCBI Taxonomy" id="166011"/>
    <lineage>
        <taxon>Eukaryota</taxon>
        <taxon>Metazoa</taxon>
        <taxon>Ecdysozoa</taxon>
        <taxon>Nematoda</taxon>
        <taxon>Chromadorea</taxon>
        <taxon>Rhabditida</taxon>
        <taxon>Tylenchina</taxon>
        <taxon>Tylenchomorpha</taxon>
        <taxon>Sphaerularioidea</taxon>
        <taxon>Anguinidae</taxon>
        <taxon>Anguininae</taxon>
        <taxon>Ditylenchus</taxon>
    </lineage>
</organism>
<dbReference type="WBParaSite" id="jg445">
    <property type="protein sequence ID" value="jg445"/>
    <property type="gene ID" value="jg445"/>
</dbReference>
<dbReference type="Proteomes" id="UP000887574">
    <property type="component" value="Unplaced"/>
</dbReference>
<dbReference type="AlphaFoldDB" id="A0A915EEF7"/>
<accession>A0A915EEF7</accession>
<reference evidence="3" key="1">
    <citation type="submission" date="2022-11" db="UniProtKB">
        <authorList>
            <consortium name="WormBaseParasite"/>
        </authorList>
    </citation>
    <scope>IDENTIFICATION</scope>
</reference>
<evidence type="ECO:0000313" key="2">
    <source>
        <dbReference type="Proteomes" id="UP000887574"/>
    </source>
</evidence>
<evidence type="ECO:0000256" key="1">
    <source>
        <dbReference type="SAM" id="MobiDB-lite"/>
    </source>
</evidence>
<feature type="region of interest" description="Disordered" evidence="1">
    <location>
        <begin position="1"/>
        <end position="54"/>
    </location>
</feature>